<dbReference type="EMBL" id="JAIWYP010000014">
    <property type="protein sequence ID" value="KAH3707779.1"/>
    <property type="molecule type" value="Genomic_DNA"/>
</dbReference>
<reference evidence="1" key="2">
    <citation type="submission" date="2020-11" db="EMBL/GenBank/DDBJ databases">
        <authorList>
            <person name="McCartney M.A."/>
            <person name="Auch B."/>
            <person name="Kono T."/>
            <person name="Mallez S."/>
            <person name="Becker A."/>
            <person name="Gohl D.M."/>
            <person name="Silverstein K.A.T."/>
            <person name="Koren S."/>
            <person name="Bechman K.B."/>
            <person name="Herman A."/>
            <person name="Abrahante J.E."/>
            <person name="Garbe J."/>
        </authorList>
    </citation>
    <scope>NUCLEOTIDE SEQUENCE</scope>
    <source>
        <strain evidence="1">Duluth1</strain>
        <tissue evidence="1">Whole animal</tissue>
    </source>
</reference>
<evidence type="ECO:0000313" key="1">
    <source>
        <dbReference type="EMBL" id="KAH3707779.1"/>
    </source>
</evidence>
<gene>
    <name evidence="1" type="ORF">DPMN_067194</name>
</gene>
<sequence>MPLTKIRIDIDIKRTLILGEVLVIENDGFTERFNIRLRLFELHTSGRSLPVSTCTDEHKRAK</sequence>
<keyword evidence="2" id="KW-1185">Reference proteome</keyword>
<dbReference type="Proteomes" id="UP000828390">
    <property type="component" value="Unassembled WGS sequence"/>
</dbReference>
<accession>A0A9D4BTB9</accession>
<protein>
    <submittedName>
        <fullName evidence="1">Uncharacterized protein</fullName>
    </submittedName>
</protein>
<reference evidence="1" key="1">
    <citation type="journal article" date="2019" name="bioRxiv">
        <title>The Genome of the Zebra Mussel, Dreissena polymorpha: A Resource for Invasive Species Research.</title>
        <authorList>
            <person name="McCartney M.A."/>
            <person name="Auch B."/>
            <person name="Kono T."/>
            <person name="Mallez S."/>
            <person name="Zhang Y."/>
            <person name="Obille A."/>
            <person name="Becker A."/>
            <person name="Abrahante J.E."/>
            <person name="Garbe J."/>
            <person name="Badalamenti J.P."/>
            <person name="Herman A."/>
            <person name="Mangelson H."/>
            <person name="Liachko I."/>
            <person name="Sullivan S."/>
            <person name="Sone E.D."/>
            <person name="Koren S."/>
            <person name="Silverstein K.A.T."/>
            <person name="Beckman K.B."/>
            <person name="Gohl D.M."/>
        </authorList>
    </citation>
    <scope>NUCLEOTIDE SEQUENCE</scope>
    <source>
        <strain evidence="1">Duluth1</strain>
        <tissue evidence="1">Whole animal</tissue>
    </source>
</reference>
<evidence type="ECO:0000313" key="2">
    <source>
        <dbReference type="Proteomes" id="UP000828390"/>
    </source>
</evidence>
<name>A0A9D4BTB9_DREPO</name>
<organism evidence="1 2">
    <name type="scientific">Dreissena polymorpha</name>
    <name type="common">Zebra mussel</name>
    <name type="synonym">Mytilus polymorpha</name>
    <dbReference type="NCBI Taxonomy" id="45954"/>
    <lineage>
        <taxon>Eukaryota</taxon>
        <taxon>Metazoa</taxon>
        <taxon>Spiralia</taxon>
        <taxon>Lophotrochozoa</taxon>
        <taxon>Mollusca</taxon>
        <taxon>Bivalvia</taxon>
        <taxon>Autobranchia</taxon>
        <taxon>Heteroconchia</taxon>
        <taxon>Euheterodonta</taxon>
        <taxon>Imparidentia</taxon>
        <taxon>Neoheterodontei</taxon>
        <taxon>Myida</taxon>
        <taxon>Dreissenoidea</taxon>
        <taxon>Dreissenidae</taxon>
        <taxon>Dreissena</taxon>
    </lineage>
</organism>
<comment type="caution">
    <text evidence="1">The sequence shown here is derived from an EMBL/GenBank/DDBJ whole genome shotgun (WGS) entry which is preliminary data.</text>
</comment>
<dbReference type="AlphaFoldDB" id="A0A9D4BTB9"/>
<proteinExistence type="predicted"/>